<organism evidence="1 2">
    <name type="scientific">Pandoravirus inopinatum</name>
    <dbReference type="NCBI Taxonomy" id="1605721"/>
    <lineage>
        <taxon>Viruses</taxon>
        <taxon>Pandoravirus</taxon>
    </lineage>
</organism>
<name>A0A0B5IYL1_9VIRU</name>
<dbReference type="Proteomes" id="UP000202511">
    <property type="component" value="Segment"/>
</dbReference>
<dbReference type="GeneID" id="23462890"/>
<evidence type="ECO:0000313" key="1">
    <source>
        <dbReference type="EMBL" id="AJF97973.1"/>
    </source>
</evidence>
<protein>
    <submittedName>
        <fullName evidence="1">Uncharacterized protein</fullName>
    </submittedName>
</protein>
<dbReference type="KEGG" id="vg:23462890"/>
<proteinExistence type="predicted"/>
<dbReference type="RefSeq" id="YP_009120208.1">
    <property type="nucleotide sequence ID" value="NC_026440.1"/>
</dbReference>
<sequence>MSRWEGDEPSSGVNRLPPELLQAIVAMLGHPRDLAAAQIASRLFAGPSAPALAAAWACDRAMGRLLRAGAPLAVVRDAIARRRRPLGRGFIKHAVTGGHISVLRAVCDHAAVRSAFFSPSMVLPLHCPMLHHSASAVAACAA</sequence>
<accession>A0A0B5IYL1</accession>
<evidence type="ECO:0000313" key="2">
    <source>
        <dbReference type="Proteomes" id="UP000202511"/>
    </source>
</evidence>
<dbReference type="EMBL" id="KP136319">
    <property type="protein sequence ID" value="AJF97973.1"/>
    <property type="molecule type" value="Genomic_DNA"/>
</dbReference>
<reference evidence="1 2" key="1">
    <citation type="journal article" date="2015" name="Parasitol. Res.">
        <title>Viruses in close associations with free-living amoebae.</title>
        <authorList>
            <person name="Scheid P."/>
        </authorList>
    </citation>
    <scope>NUCLEOTIDE SEQUENCE [LARGE SCALE GENOMIC DNA]</scope>
    <source>
        <strain evidence="1">KlaHel</strain>
    </source>
</reference>